<dbReference type="GO" id="GO:0006730">
    <property type="term" value="P:one-carbon metabolic process"/>
    <property type="evidence" value="ECO:0007669"/>
    <property type="project" value="TreeGrafter"/>
</dbReference>
<dbReference type="AlphaFoldDB" id="A0A2T7PMR6"/>
<dbReference type="InterPro" id="IPR036398">
    <property type="entry name" value="CA_dom_sf"/>
</dbReference>
<gene>
    <name evidence="3" type="ORF">C0Q70_05988</name>
</gene>
<dbReference type="SUPFAM" id="SSF51069">
    <property type="entry name" value="Carbonic anhydrase"/>
    <property type="match status" value="1"/>
</dbReference>
<organism evidence="3 4">
    <name type="scientific">Pomacea canaliculata</name>
    <name type="common">Golden apple snail</name>
    <dbReference type="NCBI Taxonomy" id="400727"/>
    <lineage>
        <taxon>Eukaryota</taxon>
        <taxon>Metazoa</taxon>
        <taxon>Spiralia</taxon>
        <taxon>Lophotrochozoa</taxon>
        <taxon>Mollusca</taxon>
        <taxon>Gastropoda</taxon>
        <taxon>Caenogastropoda</taxon>
        <taxon>Architaenioglossa</taxon>
        <taxon>Ampullarioidea</taxon>
        <taxon>Ampullariidae</taxon>
        <taxon>Pomacea</taxon>
    </lineage>
</organism>
<dbReference type="SMART" id="SM01057">
    <property type="entry name" value="Carb_anhydrase"/>
    <property type="match status" value="1"/>
</dbReference>
<dbReference type="GO" id="GO:0004089">
    <property type="term" value="F:carbonate dehydratase activity"/>
    <property type="evidence" value="ECO:0007669"/>
    <property type="project" value="InterPro"/>
</dbReference>
<dbReference type="Pfam" id="PF00194">
    <property type="entry name" value="Carb_anhydrase"/>
    <property type="match status" value="1"/>
</dbReference>
<dbReference type="STRING" id="400727.A0A2T7PMR6"/>
<evidence type="ECO:0000256" key="1">
    <source>
        <dbReference type="ARBA" id="ARBA00010718"/>
    </source>
</evidence>
<feature type="domain" description="Alpha-carbonic anhydrase" evidence="2">
    <location>
        <begin position="44"/>
        <end position="227"/>
    </location>
</feature>
<dbReference type="PANTHER" id="PTHR18952:SF208">
    <property type="entry name" value="CARBONIC ANHYDRASE XA-RELATED"/>
    <property type="match status" value="1"/>
</dbReference>
<dbReference type="InterPro" id="IPR001148">
    <property type="entry name" value="CA_dom"/>
</dbReference>
<comment type="similarity">
    <text evidence="1">Belongs to the alpha-carbonic anhydrase family.</text>
</comment>
<evidence type="ECO:0000313" key="3">
    <source>
        <dbReference type="EMBL" id="PVD34711.1"/>
    </source>
</evidence>
<accession>A0A2T7PMR6</accession>
<protein>
    <recommendedName>
        <fullName evidence="2">Alpha-carbonic anhydrase domain-containing protein</fullName>
    </recommendedName>
</protein>
<dbReference type="InterPro" id="IPR023561">
    <property type="entry name" value="Carbonic_anhydrase_a-class"/>
</dbReference>
<dbReference type="PROSITE" id="PS51144">
    <property type="entry name" value="ALPHA_CA_2"/>
    <property type="match status" value="1"/>
</dbReference>
<proteinExistence type="inferred from homology"/>
<dbReference type="Proteomes" id="UP000245119">
    <property type="component" value="Linkage Group LG3"/>
</dbReference>
<dbReference type="Gene3D" id="3.10.200.10">
    <property type="entry name" value="Alpha carbonic anhydrase"/>
    <property type="match status" value="1"/>
</dbReference>
<sequence>MLRGTNKRVLSGVHVWETEKGCHHHARVSVIIIIMTLGKLKEKSSILFSSSGPDYWGTINPEWALCHKGKQQSPIDIEPSRLLYDPNLKHLKIESTYGFERVDAAGGVGDLIDDEGDTTVEKMKGLLRNTGRDITVELQGEGYSSINISLGPLSYRYRAVKLQFHFANKDTNGSEHRIGGTSFPVEPLTSGSVLCLECKFVAGVNPEDRFKLDSSARAGQSRGAFTI</sequence>
<name>A0A2T7PMR6_POMCA</name>
<evidence type="ECO:0000313" key="4">
    <source>
        <dbReference type="Proteomes" id="UP000245119"/>
    </source>
</evidence>
<dbReference type="PANTHER" id="PTHR18952">
    <property type="entry name" value="CARBONIC ANHYDRASE"/>
    <property type="match status" value="1"/>
</dbReference>
<keyword evidence="4" id="KW-1185">Reference proteome</keyword>
<evidence type="ECO:0000259" key="2">
    <source>
        <dbReference type="PROSITE" id="PS51144"/>
    </source>
</evidence>
<dbReference type="GO" id="GO:0008270">
    <property type="term" value="F:zinc ion binding"/>
    <property type="evidence" value="ECO:0007669"/>
    <property type="project" value="InterPro"/>
</dbReference>
<dbReference type="EMBL" id="PZQS01000003">
    <property type="protein sequence ID" value="PVD34711.1"/>
    <property type="molecule type" value="Genomic_DNA"/>
</dbReference>
<comment type="caution">
    <text evidence="3">The sequence shown here is derived from an EMBL/GenBank/DDBJ whole genome shotgun (WGS) entry which is preliminary data.</text>
</comment>
<dbReference type="OrthoDB" id="5978072at2759"/>
<reference evidence="3 4" key="1">
    <citation type="submission" date="2018-04" db="EMBL/GenBank/DDBJ databases">
        <title>The genome of golden apple snail Pomacea canaliculata provides insight into stress tolerance and invasive adaptation.</title>
        <authorList>
            <person name="Liu C."/>
            <person name="Liu B."/>
            <person name="Ren Y."/>
            <person name="Zhang Y."/>
            <person name="Wang H."/>
            <person name="Li S."/>
            <person name="Jiang F."/>
            <person name="Yin L."/>
            <person name="Zhang G."/>
            <person name="Qian W."/>
            <person name="Fan W."/>
        </authorList>
    </citation>
    <scope>NUCLEOTIDE SEQUENCE [LARGE SCALE GENOMIC DNA]</scope>
    <source>
        <strain evidence="3">SZHN2017</strain>
        <tissue evidence="3">Muscle</tissue>
    </source>
</reference>